<dbReference type="RefSeq" id="WP_043068486.1">
    <property type="nucleotide sequence ID" value="NZ_BJOA01000174.1"/>
</dbReference>
<dbReference type="SUPFAM" id="SSF48498">
    <property type="entry name" value="Tetracyclin repressor-like, C-terminal domain"/>
    <property type="match status" value="1"/>
</dbReference>
<keyword evidence="3" id="KW-0804">Transcription</keyword>
<dbReference type="GO" id="GO:0003677">
    <property type="term" value="F:DNA binding"/>
    <property type="evidence" value="ECO:0007669"/>
    <property type="project" value="UniProtKB-UniRule"/>
</dbReference>
<reference evidence="7 9" key="2">
    <citation type="submission" date="2016-10" db="EMBL/GenBank/DDBJ databases">
        <authorList>
            <person name="de Groot N.N."/>
        </authorList>
    </citation>
    <scope>NUCLEOTIDE SEQUENCE [LARGE SCALE GENOMIC DNA]</scope>
    <source>
        <strain evidence="7 9">DSM 2895</strain>
    </source>
</reference>
<evidence type="ECO:0000313" key="8">
    <source>
        <dbReference type="Proteomes" id="UP000037269"/>
    </source>
</evidence>
<dbReference type="Pfam" id="PF00440">
    <property type="entry name" value="TetR_N"/>
    <property type="match status" value="1"/>
</dbReference>
<feature type="domain" description="HTH tetR-type" evidence="5">
    <location>
        <begin position="8"/>
        <end position="68"/>
    </location>
</feature>
<dbReference type="Gene3D" id="1.10.10.60">
    <property type="entry name" value="Homeodomain-like"/>
    <property type="match status" value="1"/>
</dbReference>
<dbReference type="STRING" id="47500.AF333_03730"/>
<dbReference type="PANTHER" id="PTHR47506:SF6">
    <property type="entry name" value="HTH-TYPE TRANSCRIPTIONAL REPRESSOR NEMR"/>
    <property type="match status" value="1"/>
</dbReference>
<dbReference type="Proteomes" id="UP000182836">
    <property type="component" value="Unassembled WGS sequence"/>
</dbReference>
<dbReference type="Proteomes" id="UP000037269">
    <property type="component" value="Unassembled WGS sequence"/>
</dbReference>
<keyword evidence="8" id="KW-1185">Reference proteome</keyword>
<evidence type="ECO:0000256" key="1">
    <source>
        <dbReference type="ARBA" id="ARBA00023015"/>
    </source>
</evidence>
<dbReference type="AlphaFoldDB" id="A0A0D1XW10"/>
<keyword evidence="1" id="KW-0805">Transcription regulation</keyword>
<dbReference type="Gene3D" id="1.10.357.10">
    <property type="entry name" value="Tetracycline Repressor, domain 2"/>
    <property type="match status" value="1"/>
</dbReference>
<dbReference type="PATRIC" id="fig|47500.12.peg.2560"/>
<dbReference type="OrthoDB" id="9814703at2"/>
<dbReference type="PANTHER" id="PTHR47506">
    <property type="entry name" value="TRANSCRIPTIONAL REGULATORY PROTEIN"/>
    <property type="match status" value="1"/>
</dbReference>
<keyword evidence="2 4" id="KW-0238">DNA-binding</keyword>
<dbReference type="PRINTS" id="PR00455">
    <property type="entry name" value="HTHTETR"/>
</dbReference>
<evidence type="ECO:0000313" key="6">
    <source>
        <dbReference type="EMBL" id="KON94726.1"/>
    </source>
</evidence>
<proteinExistence type="predicted"/>
<dbReference type="PROSITE" id="PS50977">
    <property type="entry name" value="HTH_TETR_2"/>
    <property type="match status" value="1"/>
</dbReference>
<dbReference type="EMBL" id="LGUG01000004">
    <property type="protein sequence ID" value="KON94726.1"/>
    <property type="molecule type" value="Genomic_DNA"/>
</dbReference>
<dbReference type="EMBL" id="FNED01000012">
    <property type="protein sequence ID" value="SDJ12890.1"/>
    <property type="molecule type" value="Genomic_DNA"/>
</dbReference>
<name>A0A0D1XW10_ANEMI</name>
<evidence type="ECO:0000313" key="9">
    <source>
        <dbReference type="Proteomes" id="UP000182836"/>
    </source>
</evidence>
<organism evidence="6 8">
    <name type="scientific">Aneurinibacillus migulanus</name>
    <name type="common">Bacillus migulanus</name>
    <dbReference type="NCBI Taxonomy" id="47500"/>
    <lineage>
        <taxon>Bacteria</taxon>
        <taxon>Bacillati</taxon>
        <taxon>Bacillota</taxon>
        <taxon>Bacilli</taxon>
        <taxon>Bacillales</taxon>
        <taxon>Paenibacillaceae</taxon>
        <taxon>Aneurinibacillus group</taxon>
        <taxon>Aneurinibacillus</taxon>
    </lineage>
</organism>
<gene>
    <name evidence="6" type="ORF">AF333_03730</name>
    <name evidence="7" type="ORF">SAMN04487909_11284</name>
</gene>
<sequence>MTQSVNTNPSFQLLLSVTEQTILELGCNKTTLQEIMNRTGLSKGAIYHYVKSKDELFSFILEARMQGINERFHAAVNQAKLGELAGPLQAITEGLIPQITDEKDVSNIVFVYLLSRRDDPHIQEILQRIHRYSLDLAVKWIEIGQQYQAIPEHVDAYAVASSFLLYVYGLRVQRIIEPNASKVDDKHLFELFYQTLRVTQNEKN</sequence>
<dbReference type="SUPFAM" id="SSF46689">
    <property type="entry name" value="Homeodomain-like"/>
    <property type="match status" value="1"/>
</dbReference>
<accession>A0A0D1XW10</accession>
<dbReference type="GeneID" id="42304317"/>
<evidence type="ECO:0000256" key="4">
    <source>
        <dbReference type="PROSITE-ProRule" id="PRU00335"/>
    </source>
</evidence>
<evidence type="ECO:0000256" key="3">
    <source>
        <dbReference type="ARBA" id="ARBA00023163"/>
    </source>
</evidence>
<dbReference type="InterPro" id="IPR001647">
    <property type="entry name" value="HTH_TetR"/>
</dbReference>
<reference evidence="6 8" key="1">
    <citation type="submission" date="2015-07" db="EMBL/GenBank/DDBJ databases">
        <title>Fjat-14205 dsm 2895.</title>
        <authorList>
            <person name="Liu B."/>
            <person name="Wang J."/>
            <person name="Zhu Y."/>
            <person name="Liu G."/>
            <person name="Chen Q."/>
            <person name="Chen Z."/>
            <person name="Lan J."/>
            <person name="Che J."/>
            <person name="Ge C."/>
            <person name="Shi H."/>
            <person name="Pan Z."/>
            <person name="Liu X."/>
        </authorList>
    </citation>
    <scope>NUCLEOTIDE SEQUENCE [LARGE SCALE GENOMIC DNA]</scope>
    <source>
        <strain evidence="6 8">DSM 2895</strain>
    </source>
</reference>
<protein>
    <submittedName>
        <fullName evidence="7">Transcriptional regulator, TetR family</fullName>
    </submittedName>
</protein>
<evidence type="ECO:0000259" key="5">
    <source>
        <dbReference type="PROSITE" id="PS50977"/>
    </source>
</evidence>
<evidence type="ECO:0000256" key="2">
    <source>
        <dbReference type="ARBA" id="ARBA00023125"/>
    </source>
</evidence>
<dbReference type="InterPro" id="IPR036271">
    <property type="entry name" value="Tet_transcr_reg_TetR-rel_C_sf"/>
</dbReference>
<dbReference type="InterPro" id="IPR009057">
    <property type="entry name" value="Homeodomain-like_sf"/>
</dbReference>
<feature type="DNA-binding region" description="H-T-H motif" evidence="4">
    <location>
        <begin position="31"/>
        <end position="50"/>
    </location>
</feature>
<evidence type="ECO:0000313" key="7">
    <source>
        <dbReference type="EMBL" id="SDJ12890.1"/>
    </source>
</evidence>